<dbReference type="Proteomes" id="UP001603857">
    <property type="component" value="Unassembled WGS sequence"/>
</dbReference>
<dbReference type="PANTHER" id="PTHR21292:SF1">
    <property type="entry name" value="EXOCYST COMPLEX COMPONENT 3"/>
    <property type="match status" value="1"/>
</dbReference>
<name>A0ABD1MR07_9FABA</name>
<keyword evidence="2" id="KW-1185">Reference proteome</keyword>
<evidence type="ECO:0000313" key="2">
    <source>
        <dbReference type="Proteomes" id="UP001603857"/>
    </source>
</evidence>
<comment type="caution">
    <text evidence="1">The sequence shown here is derived from an EMBL/GenBank/DDBJ whole genome shotgun (WGS) entry which is preliminary data.</text>
</comment>
<sequence length="120" mass="13844">MESQNPEQQHSIFVTGWVVEYQDNLIGLGVDDSLAQVCYESGVMDPLMNSYVERMQATTRKWYLNILEADSTQPPKKTEDWKLYTPAAVDLFRILGEQVQIVPDIALISCYTELPWQPFR</sequence>
<dbReference type="Gene3D" id="1.10.357.50">
    <property type="match status" value="1"/>
</dbReference>
<dbReference type="PANTHER" id="PTHR21292">
    <property type="entry name" value="EXOCYST COMPLEX COMPONENT SEC6-RELATED"/>
    <property type="match status" value="1"/>
</dbReference>
<proteinExistence type="predicted"/>
<evidence type="ECO:0000313" key="1">
    <source>
        <dbReference type="EMBL" id="KAL2337505.1"/>
    </source>
</evidence>
<dbReference type="InterPro" id="IPR010326">
    <property type="entry name" value="EXOC3/Sec6"/>
</dbReference>
<protein>
    <submittedName>
        <fullName evidence="1">Uncharacterized protein</fullName>
    </submittedName>
</protein>
<gene>
    <name evidence="1" type="ORF">Fmac_011951</name>
</gene>
<reference evidence="1 2" key="1">
    <citation type="submission" date="2024-08" db="EMBL/GenBank/DDBJ databases">
        <title>Insights into the chromosomal genome structure of Flemingia macrophylla.</title>
        <authorList>
            <person name="Ding Y."/>
            <person name="Zhao Y."/>
            <person name="Bi W."/>
            <person name="Wu M."/>
            <person name="Zhao G."/>
            <person name="Gong Y."/>
            <person name="Li W."/>
            <person name="Zhang P."/>
        </authorList>
    </citation>
    <scope>NUCLEOTIDE SEQUENCE [LARGE SCALE GENOMIC DNA]</scope>
    <source>
        <strain evidence="1">DYQJB</strain>
        <tissue evidence="1">Leaf</tissue>
    </source>
</reference>
<dbReference type="AlphaFoldDB" id="A0ABD1MR07"/>
<dbReference type="Pfam" id="PF06046">
    <property type="entry name" value="Sec6"/>
    <property type="match status" value="1"/>
</dbReference>
<dbReference type="EMBL" id="JBGMDY010000004">
    <property type="protein sequence ID" value="KAL2337505.1"/>
    <property type="molecule type" value="Genomic_DNA"/>
</dbReference>
<organism evidence="1 2">
    <name type="scientific">Flemingia macrophylla</name>
    <dbReference type="NCBI Taxonomy" id="520843"/>
    <lineage>
        <taxon>Eukaryota</taxon>
        <taxon>Viridiplantae</taxon>
        <taxon>Streptophyta</taxon>
        <taxon>Embryophyta</taxon>
        <taxon>Tracheophyta</taxon>
        <taxon>Spermatophyta</taxon>
        <taxon>Magnoliopsida</taxon>
        <taxon>eudicotyledons</taxon>
        <taxon>Gunneridae</taxon>
        <taxon>Pentapetalae</taxon>
        <taxon>rosids</taxon>
        <taxon>fabids</taxon>
        <taxon>Fabales</taxon>
        <taxon>Fabaceae</taxon>
        <taxon>Papilionoideae</taxon>
        <taxon>50 kb inversion clade</taxon>
        <taxon>NPAAA clade</taxon>
        <taxon>indigoferoid/millettioid clade</taxon>
        <taxon>Phaseoleae</taxon>
        <taxon>Flemingia</taxon>
    </lineage>
</organism>
<accession>A0ABD1MR07</accession>